<reference evidence="1 2" key="1">
    <citation type="submission" date="2020-01" db="EMBL/GenBank/DDBJ databases">
        <authorList>
            <person name="Peng S.Y."/>
            <person name="Li J."/>
            <person name="Wang M."/>
            <person name="Wang L."/>
            <person name="Wang C.Q."/>
            <person name="Wang J.R."/>
        </authorList>
    </citation>
    <scope>NUCLEOTIDE SEQUENCE [LARGE SCALE GENOMIC DNA]</scope>
    <source>
        <strain evidence="1 2">XCT-34</strain>
    </source>
</reference>
<dbReference type="Proteomes" id="UP000541347">
    <property type="component" value="Unassembled WGS sequence"/>
</dbReference>
<proteinExistence type="predicted"/>
<evidence type="ECO:0000313" key="2">
    <source>
        <dbReference type="Proteomes" id="UP000541347"/>
    </source>
</evidence>
<comment type="caution">
    <text evidence="1">The sequence shown here is derived from an EMBL/GenBank/DDBJ whole genome shotgun (WGS) entry which is preliminary data.</text>
</comment>
<protein>
    <submittedName>
        <fullName evidence="1">Uncharacterized protein</fullName>
    </submittedName>
</protein>
<accession>A0ABW9ZB46</accession>
<dbReference type="EMBL" id="JAABLP010000001">
    <property type="protein sequence ID" value="NBN62060.1"/>
    <property type="molecule type" value="Genomic_DNA"/>
</dbReference>
<sequence>MADISHSPAGTGEAIPALYRRYLDACNAIERRTNFPTARQEADLADALDALAGATADTLADLVVLAEVYRRTANRPDGPSPWREDRLFNALHRSIRKLANRPIAGDGLTENQRRALSILQVHHRAGKGAPVAMKDWHGAYADWHKSANGTQVKHRSFVLVIRTLIRKSYVQERDWDHFVPLV</sequence>
<keyword evidence="2" id="KW-1185">Reference proteome</keyword>
<gene>
    <name evidence="1" type="ORF">GWI71_00035</name>
</gene>
<name>A0ABW9ZB46_9HYPH</name>
<evidence type="ECO:0000313" key="1">
    <source>
        <dbReference type="EMBL" id="NBN62060.1"/>
    </source>
</evidence>
<dbReference type="RefSeq" id="WP_161672695.1">
    <property type="nucleotide sequence ID" value="NZ_JAABLP010000001.1"/>
</dbReference>
<organism evidence="1 2">
    <name type="scientific">Pannonibacter tanglangensis</name>
    <dbReference type="NCBI Taxonomy" id="2750084"/>
    <lineage>
        <taxon>Bacteria</taxon>
        <taxon>Pseudomonadati</taxon>
        <taxon>Pseudomonadota</taxon>
        <taxon>Alphaproteobacteria</taxon>
        <taxon>Hyphomicrobiales</taxon>
        <taxon>Stappiaceae</taxon>
        <taxon>Pannonibacter</taxon>
    </lineage>
</organism>